<evidence type="ECO:0000256" key="1">
    <source>
        <dbReference type="ARBA" id="ARBA00004239"/>
    </source>
</evidence>
<dbReference type="CDD" id="cd00054">
    <property type="entry name" value="EGF_CA"/>
    <property type="match status" value="2"/>
</dbReference>
<dbReference type="Gene3D" id="2.10.25.10">
    <property type="entry name" value="Laminin"/>
    <property type="match status" value="2"/>
</dbReference>
<feature type="domain" description="EGF-like" evidence="16">
    <location>
        <begin position="134"/>
        <end position="172"/>
    </location>
</feature>
<dbReference type="GeneTree" id="ENSGT00940000157814"/>
<sequence length="518" mass="56630">MRGDTHPAAFTPVPMAAVGRVVLFLLVLSGPSHCAASDGAKPDGAVSSRSPTTICTPSFRTSDPCDPNPCLHDGTCEADGDGDFKCSCPRPYSGSTCQLFRNYCKGVRCGRGDCVLIPTPPYYECKYLWPVPPTASACQPDPCMNGGSCQKGRTRSQFTCLCPPDFSGTFCEIGNCYVGDGESYRGFISRTVDGEECLPWNHHLIPYKETDGSEGLGSHNYCRNPDDDDAPWCFIKEQKQLNWNYCNITECDGKGTAPPPVQFQECGQPYIPNVAPRIFGGKKARPAAHPWQASLQVRTRHSELPFSHHCGGILIDSCWVLTAAHCIDQTNDMQVELGGVRLDKKEESEQIIPVRDVIVHEDYREEPDALYSDIALLRLKAVDGHCANETKYVKTACLPTVSFTNGTKCTISGWGVTEKGTDTLLEAKVRLIAQMMCNSPQVYDNRLDATQFCAGKMEGGVDTCQGDSGGPLMCASNGTHYIYGVVSWGDNCGKKNKPGVYARVDQFIDWIEAKMRTA</sequence>
<evidence type="ECO:0000256" key="6">
    <source>
        <dbReference type="ARBA" id="ARBA00022729"/>
    </source>
</evidence>
<dbReference type="SMART" id="SM00130">
    <property type="entry name" value="KR"/>
    <property type="match status" value="1"/>
</dbReference>
<evidence type="ECO:0000256" key="4">
    <source>
        <dbReference type="ARBA" id="ARBA00022572"/>
    </source>
</evidence>
<feature type="signal peptide" evidence="15">
    <location>
        <begin position="1"/>
        <end position="36"/>
    </location>
</feature>
<dbReference type="InterPro" id="IPR018056">
    <property type="entry name" value="Kringle_CS"/>
</dbReference>
<evidence type="ECO:0000256" key="10">
    <source>
        <dbReference type="ARBA" id="ARBA00036320"/>
    </source>
</evidence>
<dbReference type="Gene3D" id="2.40.10.10">
    <property type="entry name" value="Trypsin-like serine proteases"/>
    <property type="match status" value="1"/>
</dbReference>
<dbReference type="Proteomes" id="UP000694580">
    <property type="component" value="Chromosome 8"/>
</dbReference>
<dbReference type="InterPro" id="IPR050127">
    <property type="entry name" value="Serine_Proteases_S1"/>
</dbReference>
<dbReference type="GO" id="GO:0004252">
    <property type="term" value="F:serine-type endopeptidase activity"/>
    <property type="evidence" value="ECO:0007669"/>
    <property type="project" value="UniProtKB-EC"/>
</dbReference>
<evidence type="ECO:0000256" key="15">
    <source>
        <dbReference type="SAM" id="SignalP"/>
    </source>
</evidence>
<dbReference type="AlphaFoldDB" id="A0AAY4DC10"/>
<keyword evidence="6 15" id="KW-0732">Signal</keyword>
<feature type="domain" description="Peptidase S1" evidence="18">
    <location>
        <begin position="278"/>
        <end position="516"/>
    </location>
</feature>
<dbReference type="Ensembl" id="ENSDCDT00010052741.1">
    <property type="protein sequence ID" value="ENSDCDP00010042699.1"/>
    <property type="gene ID" value="ENSDCDG00010026826.1"/>
</dbReference>
<accession>A0AAY4DC10</accession>
<evidence type="ECO:0000313" key="20">
    <source>
        <dbReference type="Proteomes" id="UP000694580"/>
    </source>
</evidence>
<gene>
    <name evidence="19" type="primary">HABP2</name>
</gene>
<evidence type="ECO:0000256" key="14">
    <source>
        <dbReference type="RuleBase" id="RU363034"/>
    </source>
</evidence>
<dbReference type="InterPro" id="IPR038178">
    <property type="entry name" value="Kringle_sf"/>
</dbReference>
<organism evidence="19 20">
    <name type="scientific">Denticeps clupeoides</name>
    <name type="common">denticle herring</name>
    <dbReference type="NCBI Taxonomy" id="299321"/>
    <lineage>
        <taxon>Eukaryota</taxon>
        <taxon>Metazoa</taxon>
        <taxon>Chordata</taxon>
        <taxon>Craniata</taxon>
        <taxon>Vertebrata</taxon>
        <taxon>Euteleostomi</taxon>
        <taxon>Actinopterygii</taxon>
        <taxon>Neopterygii</taxon>
        <taxon>Teleostei</taxon>
        <taxon>Clupei</taxon>
        <taxon>Clupeiformes</taxon>
        <taxon>Denticipitoidei</taxon>
        <taxon>Denticipitidae</taxon>
        <taxon>Denticeps</taxon>
    </lineage>
</organism>
<dbReference type="SUPFAM" id="SSF57440">
    <property type="entry name" value="Kringle-like"/>
    <property type="match status" value="1"/>
</dbReference>
<dbReference type="Pfam" id="PF00008">
    <property type="entry name" value="EGF"/>
    <property type="match status" value="2"/>
</dbReference>
<dbReference type="PROSITE" id="PS00134">
    <property type="entry name" value="TRYPSIN_HIS"/>
    <property type="match status" value="1"/>
</dbReference>
<keyword evidence="3 12" id="KW-0245">EGF-like domain</keyword>
<proteinExistence type="predicted"/>
<reference evidence="19" key="3">
    <citation type="submission" date="2025-09" db="UniProtKB">
        <authorList>
            <consortium name="Ensembl"/>
        </authorList>
    </citation>
    <scope>IDENTIFICATION</scope>
</reference>
<dbReference type="PROSITE" id="PS00021">
    <property type="entry name" value="KRINGLE_1"/>
    <property type="match status" value="1"/>
</dbReference>
<protein>
    <recommendedName>
        <fullName evidence="11">trypsin</fullName>
        <ecNumber evidence="11">3.4.21.4</ecNumber>
    </recommendedName>
</protein>
<dbReference type="FunFam" id="2.40.20.10:FF:000001">
    <property type="entry name" value="Urokinase-type plasminogen activator"/>
    <property type="match status" value="1"/>
</dbReference>
<dbReference type="PROSITE" id="PS00022">
    <property type="entry name" value="EGF_1"/>
    <property type="match status" value="2"/>
</dbReference>
<dbReference type="PRINTS" id="PR00722">
    <property type="entry name" value="CHYMOTRYPSIN"/>
</dbReference>
<dbReference type="FunFam" id="2.40.10.10:FF:000069">
    <property type="entry name" value="Hyaluronan-binding protein 2"/>
    <property type="match status" value="1"/>
</dbReference>
<dbReference type="InterPro" id="IPR000001">
    <property type="entry name" value="Kringle"/>
</dbReference>
<evidence type="ECO:0000256" key="7">
    <source>
        <dbReference type="ARBA" id="ARBA00022801"/>
    </source>
</evidence>
<dbReference type="InterPro" id="IPR018114">
    <property type="entry name" value="TRYPSIN_HIS"/>
</dbReference>
<dbReference type="InterPro" id="IPR001314">
    <property type="entry name" value="Peptidase_S1A"/>
</dbReference>
<dbReference type="InterPro" id="IPR013806">
    <property type="entry name" value="Kringle-like"/>
</dbReference>
<dbReference type="EC" id="3.4.21.4" evidence="11"/>
<dbReference type="PROSITE" id="PS50070">
    <property type="entry name" value="KRINGLE_2"/>
    <property type="match status" value="1"/>
</dbReference>
<dbReference type="PROSITE" id="PS50026">
    <property type="entry name" value="EGF_3"/>
    <property type="match status" value="2"/>
</dbReference>
<dbReference type="InterPro" id="IPR001254">
    <property type="entry name" value="Trypsin_dom"/>
</dbReference>
<feature type="domain" description="Kringle" evidence="17">
    <location>
        <begin position="175"/>
        <end position="251"/>
    </location>
</feature>
<dbReference type="PANTHER" id="PTHR24264:SF40">
    <property type="entry name" value="HYALURONAN-BINDING PROTEIN 2"/>
    <property type="match status" value="1"/>
</dbReference>
<dbReference type="InterPro" id="IPR000742">
    <property type="entry name" value="EGF"/>
</dbReference>
<dbReference type="SMART" id="SM00181">
    <property type="entry name" value="EGF"/>
    <property type="match status" value="2"/>
</dbReference>
<dbReference type="Pfam" id="PF00051">
    <property type="entry name" value="Kringle"/>
    <property type="match status" value="1"/>
</dbReference>
<dbReference type="InterPro" id="IPR033116">
    <property type="entry name" value="TRYPSIN_SER"/>
</dbReference>
<keyword evidence="4 13" id="KW-0420">Kringle</keyword>
<dbReference type="PROSITE" id="PS01186">
    <property type="entry name" value="EGF_2"/>
    <property type="match status" value="1"/>
</dbReference>
<evidence type="ECO:0000256" key="8">
    <source>
        <dbReference type="ARBA" id="ARBA00022825"/>
    </source>
</evidence>
<evidence type="ECO:0000256" key="3">
    <source>
        <dbReference type="ARBA" id="ARBA00022536"/>
    </source>
</evidence>
<evidence type="ECO:0000256" key="9">
    <source>
        <dbReference type="ARBA" id="ARBA00023157"/>
    </source>
</evidence>
<dbReference type="Pfam" id="PF00089">
    <property type="entry name" value="Trypsin"/>
    <property type="match status" value="1"/>
</dbReference>
<dbReference type="PROSITE" id="PS00135">
    <property type="entry name" value="TRYPSIN_SER"/>
    <property type="match status" value="1"/>
</dbReference>
<dbReference type="InterPro" id="IPR009003">
    <property type="entry name" value="Peptidase_S1_PA"/>
</dbReference>
<keyword evidence="9 12" id="KW-1015">Disulfide bond</keyword>
<evidence type="ECO:0000256" key="13">
    <source>
        <dbReference type="PROSITE-ProRule" id="PRU00121"/>
    </source>
</evidence>
<keyword evidence="2" id="KW-0964">Secreted</keyword>
<feature type="disulfide bond" evidence="12">
    <location>
        <begin position="162"/>
        <end position="171"/>
    </location>
</feature>
<evidence type="ECO:0000256" key="5">
    <source>
        <dbReference type="ARBA" id="ARBA00022670"/>
    </source>
</evidence>
<keyword evidence="8 14" id="KW-0720">Serine protease</keyword>
<reference evidence="19" key="2">
    <citation type="submission" date="2025-08" db="UniProtKB">
        <authorList>
            <consortium name="Ensembl"/>
        </authorList>
    </citation>
    <scope>IDENTIFICATION</scope>
</reference>
<dbReference type="GO" id="GO:0005615">
    <property type="term" value="C:extracellular space"/>
    <property type="evidence" value="ECO:0007669"/>
    <property type="project" value="TreeGrafter"/>
</dbReference>
<dbReference type="Gene3D" id="2.40.20.10">
    <property type="entry name" value="Plasminogen Kringle 4"/>
    <property type="match status" value="1"/>
</dbReference>
<dbReference type="SUPFAM" id="SSF57196">
    <property type="entry name" value="EGF/Laminin"/>
    <property type="match status" value="1"/>
</dbReference>
<evidence type="ECO:0000313" key="19">
    <source>
        <dbReference type="Ensembl" id="ENSDCDP00010042699.1"/>
    </source>
</evidence>
<dbReference type="PANTHER" id="PTHR24264">
    <property type="entry name" value="TRYPSIN-RELATED"/>
    <property type="match status" value="1"/>
</dbReference>
<feature type="disulfide bond" evidence="12">
    <location>
        <begin position="88"/>
        <end position="97"/>
    </location>
</feature>
<dbReference type="PRINTS" id="PR00018">
    <property type="entry name" value="KRINGLE"/>
</dbReference>
<comment type="caution">
    <text evidence="12">Lacks conserved residue(s) required for the propagation of feature annotation.</text>
</comment>
<feature type="chain" id="PRO_5044255406" description="trypsin" evidence="15">
    <location>
        <begin position="37"/>
        <end position="518"/>
    </location>
</feature>
<evidence type="ECO:0000256" key="12">
    <source>
        <dbReference type="PROSITE-ProRule" id="PRU00076"/>
    </source>
</evidence>
<evidence type="ECO:0000259" key="18">
    <source>
        <dbReference type="PROSITE" id="PS50240"/>
    </source>
</evidence>
<evidence type="ECO:0000259" key="16">
    <source>
        <dbReference type="PROSITE" id="PS50026"/>
    </source>
</evidence>
<dbReference type="PROSITE" id="PS50240">
    <property type="entry name" value="TRYPSIN_DOM"/>
    <property type="match status" value="1"/>
</dbReference>
<dbReference type="SUPFAM" id="SSF50494">
    <property type="entry name" value="Trypsin-like serine proteases"/>
    <property type="match status" value="1"/>
</dbReference>
<keyword evidence="20" id="KW-1185">Reference proteome</keyword>
<keyword evidence="7 14" id="KW-0378">Hydrolase</keyword>
<dbReference type="SMART" id="SM00020">
    <property type="entry name" value="Tryp_SPc"/>
    <property type="match status" value="1"/>
</dbReference>
<feature type="disulfide bond" evidence="12">
    <location>
        <begin position="143"/>
        <end position="160"/>
    </location>
</feature>
<evidence type="ECO:0000256" key="2">
    <source>
        <dbReference type="ARBA" id="ARBA00022525"/>
    </source>
</evidence>
<dbReference type="CDD" id="cd00190">
    <property type="entry name" value="Tryp_SPc"/>
    <property type="match status" value="1"/>
</dbReference>
<keyword evidence="5 14" id="KW-0645">Protease</keyword>
<reference evidence="19 20" key="1">
    <citation type="submission" date="2020-06" db="EMBL/GenBank/DDBJ databases">
        <authorList>
            <consortium name="Wellcome Sanger Institute Data Sharing"/>
        </authorList>
    </citation>
    <scope>NUCLEOTIDE SEQUENCE [LARGE SCALE GENOMIC DNA]</scope>
</reference>
<comment type="catalytic activity">
    <reaction evidence="10">
        <text>Preferential cleavage: Arg-|-Xaa, Lys-|-Xaa.</text>
        <dbReference type="EC" id="3.4.21.4"/>
    </reaction>
</comment>
<dbReference type="CDD" id="cd00108">
    <property type="entry name" value="KR"/>
    <property type="match status" value="1"/>
</dbReference>
<feature type="domain" description="EGF-like" evidence="16">
    <location>
        <begin position="61"/>
        <end position="98"/>
    </location>
</feature>
<evidence type="ECO:0000256" key="11">
    <source>
        <dbReference type="ARBA" id="ARBA00038868"/>
    </source>
</evidence>
<dbReference type="InterPro" id="IPR043504">
    <property type="entry name" value="Peptidase_S1_PA_chymotrypsin"/>
</dbReference>
<comment type="subcellular location">
    <subcellularLocation>
        <location evidence="1">Secreted</location>
        <location evidence="1">Extracellular space</location>
    </subcellularLocation>
</comment>
<dbReference type="GO" id="GO:0006508">
    <property type="term" value="P:proteolysis"/>
    <property type="evidence" value="ECO:0007669"/>
    <property type="project" value="UniProtKB-KW"/>
</dbReference>
<name>A0AAY4DC10_9TELE</name>
<dbReference type="FunFam" id="2.10.25.10:FF:000118">
    <property type="entry name" value="protein delta homolog 2"/>
    <property type="match status" value="1"/>
</dbReference>
<evidence type="ECO:0000259" key="17">
    <source>
        <dbReference type="PROSITE" id="PS50070"/>
    </source>
</evidence>